<sequence length="93" mass="10750">MKDQFDADIPGDLVVLDLHPNDLTQPEITIIKDANWYLYRHVILVSCEAINGLTETDPLDCDINLENLNPNYPIMYVHDSLKRWSRLDGFYTA</sequence>
<gene>
    <name evidence="1" type="ORF">LCGC14_2499920</name>
</gene>
<dbReference type="EMBL" id="LAZR01039835">
    <property type="protein sequence ID" value="KKL16004.1"/>
    <property type="molecule type" value="Genomic_DNA"/>
</dbReference>
<comment type="caution">
    <text evidence="1">The sequence shown here is derived from an EMBL/GenBank/DDBJ whole genome shotgun (WGS) entry which is preliminary data.</text>
</comment>
<reference evidence="1" key="1">
    <citation type="journal article" date="2015" name="Nature">
        <title>Complex archaea that bridge the gap between prokaryotes and eukaryotes.</title>
        <authorList>
            <person name="Spang A."/>
            <person name="Saw J.H."/>
            <person name="Jorgensen S.L."/>
            <person name="Zaremba-Niedzwiedzka K."/>
            <person name="Martijn J."/>
            <person name="Lind A.E."/>
            <person name="van Eijk R."/>
            <person name="Schleper C."/>
            <person name="Guy L."/>
            <person name="Ettema T.J."/>
        </authorList>
    </citation>
    <scope>NUCLEOTIDE SEQUENCE</scope>
</reference>
<organism evidence="1">
    <name type="scientific">marine sediment metagenome</name>
    <dbReference type="NCBI Taxonomy" id="412755"/>
    <lineage>
        <taxon>unclassified sequences</taxon>
        <taxon>metagenomes</taxon>
        <taxon>ecological metagenomes</taxon>
    </lineage>
</organism>
<dbReference type="AlphaFoldDB" id="A0A0F9B235"/>
<protein>
    <submittedName>
        <fullName evidence="1">Uncharacterized protein</fullName>
    </submittedName>
</protein>
<proteinExistence type="predicted"/>
<accession>A0A0F9B235</accession>
<evidence type="ECO:0000313" key="1">
    <source>
        <dbReference type="EMBL" id="KKL16004.1"/>
    </source>
</evidence>
<name>A0A0F9B235_9ZZZZ</name>